<dbReference type="EMBL" id="JAKNHJ010000010">
    <property type="protein sequence ID" value="MCG4618007.1"/>
    <property type="molecule type" value="Genomic_DNA"/>
</dbReference>
<dbReference type="RefSeq" id="WP_238128063.1">
    <property type="nucleotide sequence ID" value="NZ_JAGZVZ010000002.1"/>
</dbReference>
<reference evidence="1" key="1">
    <citation type="submission" date="2022-01" db="EMBL/GenBank/DDBJ databases">
        <title>Collection of gut derived symbiotic bacterial strains cultured from healthy donors.</title>
        <authorList>
            <person name="Lin H."/>
            <person name="Kohout C."/>
            <person name="Waligurski E."/>
            <person name="Pamer E.G."/>
        </authorList>
    </citation>
    <scope>NUCLEOTIDE SEQUENCE</scope>
    <source>
        <strain evidence="1">DFI.7.46</strain>
    </source>
</reference>
<name>A0AAJ1EVF5_9ACTO</name>
<evidence type="ECO:0000313" key="1">
    <source>
        <dbReference type="EMBL" id="MCG4618007.1"/>
    </source>
</evidence>
<gene>
    <name evidence="1" type="ORF">L0M99_05820</name>
</gene>
<proteinExistence type="predicted"/>
<evidence type="ECO:0000313" key="2">
    <source>
        <dbReference type="Proteomes" id="UP001200537"/>
    </source>
</evidence>
<sequence length="88" mass="10130">MGIEVEIYVNPRIQARHPDMSPAMVREAWNTTLRCIPRDTDPVQWVGVGIADGKLIEYIAIENNDETWHIFHAMKASKKTLREVGLER</sequence>
<dbReference type="AlphaFoldDB" id="A0AAJ1EVF5"/>
<dbReference type="Proteomes" id="UP001200537">
    <property type="component" value="Unassembled WGS sequence"/>
</dbReference>
<accession>A0AAJ1EVF5</accession>
<protein>
    <submittedName>
        <fullName evidence="1">Uncharacterized protein</fullName>
    </submittedName>
</protein>
<organism evidence="1 2">
    <name type="scientific">Varibaculum cambriense</name>
    <dbReference type="NCBI Taxonomy" id="184870"/>
    <lineage>
        <taxon>Bacteria</taxon>
        <taxon>Bacillati</taxon>
        <taxon>Actinomycetota</taxon>
        <taxon>Actinomycetes</taxon>
        <taxon>Actinomycetales</taxon>
        <taxon>Actinomycetaceae</taxon>
        <taxon>Varibaculum</taxon>
    </lineage>
</organism>
<comment type="caution">
    <text evidence="1">The sequence shown here is derived from an EMBL/GenBank/DDBJ whole genome shotgun (WGS) entry which is preliminary data.</text>
</comment>